<keyword evidence="3" id="KW-1185">Reference proteome</keyword>
<comment type="caution">
    <text evidence="2">The sequence shown here is derived from an EMBL/GenBank/DDBJ whole genome shotgun (WGS) entry which is preliminary data.</text>
</comment>
<dbReference type="Proteomes" id="UP000789901">
    <property type="component" value="Unassembled WGS sequence"/>
</dbReference>
<dbReference type="EMBL" id="CAJVQB010002451">
    <property type="protein sequence ID" value="CAG8575401.1"/>
    <property type="molecule type" value="Genomic_DNA"/>
</dbReference>
<evidence type="ECO:0000313" key="3">
    <source>
        <dbReference type="Proteomes" id="UP000789901"/>
    </source>
</evidence>
<protein>
    <submittedName>
        <fullName evidence="2">38495_t:CDS:1</fullName>
    </submittedName>
</protein>
<keyword evidence="1" id="KW-1133">Transmembrane helix</keyword>
<name>A0ABN7UEB5_GIGMA</name>
<accession>A0ABN7UEB5</accession>
<gene>
    <name evidence="2" type="ORF">GMARGA_LOCUS5693</name>
</gene>
<keyword evidence="1" id="KW-0472">Membrane</keyword>
<feature type="transmembrane region" description="Helical" evidence="1">
    <location>
        <begin position="12"/>
        <end position="33"/>
    </location>
</feature>
<evidence type="ECO:0000256" key="1">
    <source>
        <dbReference type="SAM" id="Phobius"/>
    </source>
</evidence>
<keyword evidence="1" id="KW-0812">Transmembrane</keyword>
<sequence>MIVWGTTLECKYVMNLILYFNSSVSGITAACSFNSSLSL</sequence>
<reference evidence="2 3" key="1">
    <citation type="submission" date="2021-06" db="EMBL/GenBank/DDBJ databases">
        <authorList>
            <person name="Kallberg Y."/>
            <person name="Tangrot J."/>
            <person name="Rosling A."/>
        </authorList>
    </citation>
    <scope>NUCLEOTIDE SEQUENCE [LARGE SCALE GENOMIC DNA]</scope>
    <source>
        <strain evidence="2 3">120-4 pot B 10/14</strain>
    </source>
</reference>
<organism evidence="2 3">
    <name type="scientific">Gigaspora margarita</name>
    <dbReference type="NCBI Taxonomy" id="4874"/>
    <lineage>
        <taxon>Eukaryota</taxon>
        <taxon>Fungi</taxon>
        <taxon>Fungi incertae sedis</taxon>
        <taxon>Mucoromycota</taxon>
        <taxon>Glomeromycotina</taxon>
        <taxon>Glomeromycetes</taxon>
        <taxon>Diversisporales</taxon>
        <taxon>Gigasporaceae</taxon>
        <taxon>Gigaspora</taxon>
    </lineage>
</organism>
<proteinExistence type="predicted"/>
<evidence type="ECO:0000313" key="2">
    <source>
        <dbReference type="EMBL" id="CAG8575401.1"/>
    </source>
</evidence>